<feature type="transmembrane region" description="Helical" evidence="6">
    <location>
        <begin position="739"/>
        <end position="758"/>
    </location>
</feature>
<dbReference type="GO" id="GO:0020037">
    <property type="term" value="F:heme binding"/>
    <property type="evidence" value="ECO:0007669"/>
    <property type="project" value="InterPro"/>
</dbReference>
<evidence type="ECO:0000259" key="8">
    <source>
        <dbReference type="Pfam" id="PF05140"/>
    </source>
</evidence>
<dbReference type="InterPro" id="IPR045062">
    <property type="entry name" value="Cyt_c_biogenesis_CcsA/CcmC"/>
</dbReference>
<dbReference type="AlphaFoldDB" id="A0A2I1NBX2"/>
<gene>
    <name evidence="9" type="ORF">CYJ41_02850</name>
</gene>
<evidence type="ECO:0000256" key="3">
    <source>
        <dbReference type="ARBA" id="ARBA00022748"/>
    </source>
</evidence>
<evidence type="ECO:0000256" key="5">
    <source>
        <dbReference type="ARBA" id="ARBA00023136"/>
    </source>
</evidence>
<protein>
    <recommendedName>
        <fullName evidence="11">Cytochrome C biogenesis protein</fullName>
    </recommendedName>
</protein>
<dbReference type="InterPro" id="IPR002541">
    <property type="entry name" value="Cyt_c_assembly"/>
</dbReference>
<keyword evidence="2 6" id="KW-0812">Transmembrane</keyword>
<feature type="transmembrane region" description="Helical" evidence="6">
    <location>
        <begin position="804"/>
        <end position="820"/>
    </location>
</feature>
<evidence type="ECO:0000313" key="10">
    <source>
        <dbReference type="Proteomes" id="UP000234639"/>
    </source>
</evidence>
<comment type="subcellular location">
    <subcellularLocation>
        <location evidence="1">Membrane</location>
        <topology evidence="1">Multi-pass membrane protein</topology>
    </subcellularLocation>
</comment>
<reference evidence="9 10" key="1">
    <citation type="submission" date="2017-12" db="EMBL/GenBank/DDBJ databases">
        <title>Phylogenetic diversity of female urinary microbiome.</title>
        <authorList>
            <person name="Thomas-White K."/>
            <person name="Wolfe A.J."/>
        </authorList>
    </citation>
    <scope>NUCLEOTIDE SEQUENCE [LARGE SCALE GENOMIC DNA]</scope>
    <source>
        <strain evidence="9 10">UMB0112</strain>
    </source>
</reference>
<evidence type="ECO:0000256" key="1">
    <source>
        <dbReference type="ARBA" id="ARBA00004141"/>
    </source>
</evidence>
<dbReference type="PANTHER" id="PTHR30071">
    <property type="entry name" value="HEME EXPORTER PROTEIN C"/>
    <property type="match status" value="1"/>
</dbReference>
<keyword evidence="5 6" id="KW-0472">Membrane</keyword>
<evidence type="ECO:0008006" key="11">
    <source>
        <dbReference type="Google" id="ProtNLM"/>
    </source>
</evidence>
<sequence>MGKFLRGLLSIRAMNALLLIFACACAVATIVESIKGTDAAFAFIYRSNWFGLIMLLLTINLIYNMIKYKIYGLKKLPGFLFHFSFIVIFAGATITHYFGKEGSMHIREHTKTNLISTREVYIQLISEDEKGKTISKDVNRYIATNEKNSFDIKLDLGKKDAVFKYKELVLNGDLGWIKADDGKPIVEILFSDDKNKRKITLNSGDILPIGDLDITFNNEPKQHNFIKIYLKDDGKFYMQTNQDIKYFQMSDNTDGKLEKNTEIDFNEHRLYTIDGVNFAPTTMLAKAKLGVKSVPMTQKGNNAIIGDLTYNGETKEVFAFFGDFARTYTVGGKEFKFAWSPKMIELPFSIYLKDFKLDRYPGSNSPSGYSSEVLVEDGDFKMDYEIYMNHVLDYGGFRFFQSSYDLDEKGTILSVNKDPGKIPTYIGYFLLMLGMFLNFFNKNSRFLELARLIDKSSSRDKKTVKKENNNVNKKALSLILVAFFSFFTANNLKANDLPNIDKEHAKKAATLVVQGFDGRMEPFDTMANEILRKVYKGKSFEGMNAVQTMLSITINPESWQHTKFVKIGDDELKKILGLKSNETHASFEDFFGTDENGKPSYKLMLLSEQTNRKAPNTRTKFDKEVIKVDERFNIYYATLMKSIFKIIPKENDPNHTWFATYGVMKNFSAAEEKRAKMVLQNYTMSVLDAQKSGNWSEADKALDLIKKYQNKIGAKVVPSYNKLKFEVLFNELDIFKRLMSVYLLGGFALLIFVFLRMMSPNLNMSFAFKMVYLVNIIAFLLHTTGLGLRWYISGHAPWSNTYESLVYIAWALSFSGIIFSRTSAISLSLTSIMAGITLFVAHLSHIDPQITTLVPVLNSYWLTIHVSVITASYGFFGLSMLLAMFCLFLFIIKKPGNDNELARNILEATRINEMSLIFGLCLLTAGNFLGGVWANESWGRYWGWDSKETWSLITILIYSAVIHMRLLKGANSQYWFAVASMFSFWSVMMTYFGVNFYLSGLHSYASGESIPVPKSIWVSMLIMIILATLAYFKRKDAQKL</sequence>
<feature type="transmembrane region" description="Helical" evidence="6">
    <location>
        <begin position="949"/>
        <end position="967"/>
    </location>
</feature>
<evidence type="ECO:0000256" key="4">
    <source>
        <dbReference type="ARBA" id="ARBA00022989"/>
    </source>
</evidence>
<dbReference type="InterPro" id="IPR007816">
    <property type="entry name" value="ResB-like_domain"/>
</dbReference>
<evidence type="ECO:0000256" key="2">
    <source>
        <dbReference type="ARBA" id="ARBA00022692"/>
    </source>
</evidence>
<feature type="transmembrane region" description="Helical" evidence="6">
    <location>
        <begin position="827"/>
        <end position="846"/>
    </location>
</feature>
<keyword evidence="3" id="KW-0201">Cytochrome c-type biogenesis</keyword>
<feature type="transmembrane region" description="Helical" evidence="6">
    <location>
        <begin position="475"/>
        <end position="492"/>
    </location>
</feature>
<comment type="caution">
    <text evidence="9">The sequence shown here is derived from an EMBL/GenBank/DDBJ whole genome shotgun (WGS) entry which is preliminary data.</text>
</comment>
<dbReference type="PROSITE" id="PS51257">
    <property type="entry name" value="PROKAR_LIPOPROTEIN"/>
    <property type="match status" value="1"/>
</dbReference>
<dbReference type="Pfam" id="PF05140">
    <property type="entry name" value="ResB"/>
    <property type="match status" value="1"/>
</dbReference>
<feature type="transmembrane region" description="Helical" evidence="6">
    <location>
        <begin position="770"/>
        <end position="792"/>
    </location>
</feature>
<feature type="transmembrane region" description="Helical" evidence="6">
    <location>
        <begin position="974"/>
        <end position="994"/>
    </location>
</feature>
<feature type="transmembrane region" description="Helical" evidence="6">
    <location>
        <begin position="1014"/>
        <end position="1032"/>
    </location>
</feature>
<evidence type="ECO:0000313" key="9">
    <source>
        <dbReference type="EMBL" id="PKZ29846.1"/>
    </source>
</evidence>
<dbReference type="EMBL" id="PKHU01000002">
    <property type="protein sequence ID" value="PKZ29846.1"/>
    <property type="molecule type" value="Genomic_DNA"/>
</dbReference>
<dbReference type="PANTHER" id="PTHR30071:SF1">
    <property type="entry name" value="CYTOCHROME B_B6 PROTEIN-RELATED"/>
    <property type="match status" value="1"/>
</dbReference>
<accession>A0A2I1NBX2</accession>
<feature type="transmembrane region" description="Helical" evidence="6">
    <location>
        <begin position="866"/>
        <end position="892"/>
    </location>
</feature>
<dbReference type="GO" id="GO:0005886">
    <property type="term" value="C:plasma membrane"/>
    <property type="evidence" value="ECO:0007669"/>
    <property type="project" value="TreeGrafter"/>
</dbReference>
<feature type="transmembrane region" description="Helical" evidence="6">
    <location>
        <begin position="49"/>
        <end position="66"/>
    </location>
</feature>
<feature type="domain" description="Cytochrome c assembly protein" evidence="7">
    <location>
        <begin position="798"/>
        <end position="1002"/>
    </location>
</feature>
<name>A0A2I1NBX2_9BACT</name>
<dbReference type="Proteomes" id="UP000234639">
    <property type="component" value="Unassembled WGS sequence"/>
</dbReference>
<evidence type="ECO:0000259" key="7">
    <source>
        <dbReference type="Pfam" id="PF01578"/>
    </source>
</evidence>
<keyword evidence="4 6" id="KW-1133">Transmembrane helix</keyword>
<dbReference type="GO" id="GO:0017004">
    <property type="term" value="P:cytochrome complex assembly"/>
    <property type="evidence" value="ECO:0007669"/>
    <property type="project" value="UniProtKB-KW"/>
</dbReference>
<dbReference type="Pfam" id="PF01578">
    <property type="entry name" value="Cytochrom_C_asm"/>
    <property type="match status" value="1"/>
</dbReference>
<proteinExistence type="predicted"/>
<feature type="domain" description="ResB-like" evidence="8">
    <location>
        <begin position="340"/>
        <end position="408"/>
    </location>
</feature>
<feature type="transmembrane region" description="Helical" evidence="6">
    <location>
        <begin position="422"/>
        <end position="441"/>
    </location>
</feature>
<dbReference type="RefSeq" id="WP_101636870.1">
    <property type="nucleotide sequence ID" value="NZ_PKHU01000002.1"/>
</dbReference>
<organism evidence="9 10">
    <name type="scientific">Campylobacter ureolyticus</name>
    <dbReference type="NCBI Taxonomy" id="827"/>
    <lineage>
        <taxon>Bacteria</taxon>
        <taxon>Pseudomonadati</taxon>
        <taxon>Campylobacterota</taxon>
        <taxon>Epsilonproteobacteria</taxon>
        <taxon>Campylobacterales</taxon>
        <taxon>Campylobacteraceae</taxon>
        <taxon>Campylobacter</taxon>
    </lineage>
</organism>
<evidence type="ECO:0000256" key="6">
    <source>
        <dbReference type="SAM" id="Phobius"/>
    </source>
</evidence>
<feature type="transmembrane region" description="Helical" evidence="6">
    <location>
        <begin position="78"/>
        <end position="99"/>
    </location>
</feature>
<feature type="transmembrane region" description="Helical" evidence="6">
    <location>
        <begin position="913"/>
        <end position="934"/>
    </location>
</feature>